<dbReference type="GO" id="GO:0009350">
    <property type="term" value="C:ethanolamine ammonia-lyase complex"/>
    <property type="evidence" value="ECO:0007669"/>
    <property type="project" value="UniProtKB-UniRule"/>
</dbReference>
<keyword evidence="1 5" id="KW-0846">Cobalamin</keyword>
<dbReference type="Proteomes" id="UP000323257">
    <property type="component" value="Unassembled WGS sequence"/>
</dbReference>
<comment type="caution">
    <text evidence="6">The sequence shown here is derived from an EMBL/GenBank/DDBJ whole genome shotgun (WGS) entry which is preliminary data.</text>
</comment>
<dbReference type="Gene3D" id="3.40.50.11240">
    <property type="entry name" value="Ethanolamine ammonia-lyase light chain (EutC)"/>
    <property type="match status" value="1"/>
</dbReference>
<dbReference type="AlphaFoldDB" id="A0A5S5CC83"/>
<reference evidence="6 7" key="1">
    <citation type="submission" date="2019-07" db="EMBL/GenBank/DDBJ databases">
        <title>Genomic Encyclopedia of Type Strains, Phase III (KMG-III): the genomes of soil and plant-associated and newly described type strains.</title>
        <authorList>
            <person name="Whitman W."/>
        </authorList>
    </citation>
    <scope>NUCLEOTIDE SEQUENCE [LARGE SCALE GENOMIC DNA]</scope>
    <source>
        <strain evidence="6 7">BL24</strain>
    </source>
</reference>
<gene>
    <name evidence="5" type="primary">eutC</name>
    <name evidence="6" type="ORF">BCM02_104293</name>
</gene>
<dbReference type="UniPathway" id="UPA00560"/>
<comment type="pathway">
    <text evidence="5">Amine and polyamine degradation; ethanolamine degradation.</text>
</comment>
<evidence type="ECO:0000256" key="4">
    <source>
        <dbReference type="ARBA" id="ARBA00024446"/>
    </source>
</evidence>
<dbReference type="Pfam" id="PF05985">
    <property type="entry name" value="EutC"/>
    <property type="match status" value="1"/>
</dbReference>
<evidence type="ECO:0000313" key="7">
    <source>
        <dbReference type="Proteomes" id="UP000323257"/>
    </source>
</evidence>
<dbReference type="EC" id="4.3.1.7" evidence="5"/>
<feature type="binding site" evidence="5">
    <location>
        <position position="172"/>
    </location>
    <ligand>
        <name>adenosylcob(III)alamin</name>
        <dbReference type="ChEBI" id="CHEBI:18408"/>
    </ligand>
</feature>
<proteinExistence type="inferred from homology"/>
<dbReference type="GO" id="GO:0046336">
    <property type="term" value="P:ethanolamine catabolic process"/>
    <property type="evidence" value="ECO:0007669"/>
    <property type="project" value="UniProtKB-UniRule"/>
</dbReference>
<comment type="function">
    <text evidence="5">Catalyzes the deamination of various vicinal amino-alcohols to oxo compounds. Allows this organism to utilize ethanolamine as the sole source of nitrogen and carbon in the presence of external vitamin B12.</text>
</comment>
<keyword evidence="2 5" id="KW-0456">Lyase</keyword>
<comment type="subunit">
    <text evidence="5">The basic unit is a heterodimer which dimerizes to form tetramers. The heterotetramers trimerize; 6 large subunits form a core ring with 6 small subunits projecting outwards.</text>
</comment>
<name>A0A5S5CC83_9BACL</name>
<dbReference type="InterPro" id="IPR009246">
    <property type="entry name" value="EutC"/>
</dbReference>
<evidence type="ECO:0000256" key="2">
    <source>
        <dbReference type="ARBA" id="ARBA00023239"/>
    </source>
</evidence>
<evidence type="ECO:0000256" key="1">
    <source>
        <dbReference type="ARBA" id="ARBA00022628"/>
    </source>
</evidence>
<organism evidence="6 7">
    <name type="scientific">Paenibacillus methanolicus</name>
    <dbReference type="NCBI Taxonomy" id="582686"/>
    <lineage>
        <taxon>Bacteria</taxon>
        <taxon>Bacillati</taxon>
        <taxon>Bacillota</taxon>
        <taxon>Bacilli</taxon>
        <taxon>Bacillales</taxon>
        <taxon>Paenibacillaceae</taxon>
        <taxon>Paenibacillus</taxon>
    </lineage>
</organism>
<feature type="binding site" evidence="5">
    <location>
        <position position="151"/>
    </location>
    <ligand>
        <name>adenosylcob(III)alamin</name>
        <dbReference type="ChEBI" id="CHEBI:18408"/>
    </ligand>
</feature>
<comment type="catalytic activity">
    <reaction evidence="5">
        <text>ethanolamine = acetaldehyde + NH4(+)</text>
        <dbReference type="Rhea" id="RHEA:15313"/>
        <dbReference type="ChEBI" id="CHEBI:15343"/>
        <dbReference type="ChEBI" id="CHEBI:28938"/>
        <dbReference type="ChEBI" id="CHEBI:57603"/>
        <dbReference type="EC" id="4.3.1.7"/>
    </reaction>
</comment>
<dbReference type="GO" id="GO:0006520">
    <property type="term" value="P:amino acid metabolic process"/>
    <property type="evidence" value="ECO:0007669"/>
    <property type="project" value="InterPro"/>
</dbReference>
<dbReference type="GO" id="GO:0031419">
    <property type="term" value="F:cobalamin binding"/>
    <property type="evidence" value="ECO:0007669"/>
    <property type="project" value="UniProtKB-UniRule"/>
</dbReference>
<dbReference type="GO" id="GO:0008851">
    <property type="term" value="F:ethanolamine ammonia-lyase activity"/>
    <property type="evidence" value="ECO:0007669"/>
    <property type="project" value="UniProtKB-UniRule"/>
</dbReference>
<dbReference type="EMBL" id="VNHS01000004">
    <property type="protein sequence ID" value="TYP75613.1"/>
    <property type="molecule type" value="Genomic_DNA"/>
</dbReference>
<dbReference type="PANTHER" id="PTHR39330:SF1">
    <property type="entry name" value="ETHANOLAMINE AMMONIA-LYASE SMALL SUBUNIT"/>
    <property type="match status" value="1"/>
</dbReference>
<comment type="subcellular location">
    <subcellularLocation>
        <location evidence="5">Bacterial microcompartment</location>
    </subcellularLocation>
</comment>
<evidence type="ECO:0000256" key="3">
    <source>
        <dbReference type="ARBA" id="ARBA00023285"/>
    </source>
</evidence>
<comment type="cofactor">
    <cofactor evidence="5">
        <name>adenosylcob(III)alamin</name>
        <dbReference type="ChEBI" id="CHEBI:18408"/>
    </cofactor>
    <text evidence="5">Binds between the large and small subunits.</text>
</comment>
<dbReference type="InterPro" id="IPR042251">
    <property type="entry name" value="EutC_C"/>
</dbReference>
<dbReference type="PANTHER" id="PTHR39330">
    <property type="entry name" value="ETHANOLAMINE AMMONIA-LYASE LIGHT CHAIN"/>
    <property type="match status" value="1"/>
</dbReference>
<comment type="similarity">
    <text evidence="5">Belongs to the EutC family.</text>
</comment>
<dbReference type="PIRSF" id="PIRSF018982">
    <property type="entry name" value="EutC"/>
    <property type="match status" value="1"/>
</dbReference>
<dbReference type="OrthoDB" id="114248at2"/>
<evidence type="ECO:0000256" key="5">
    <source>
        <dbReference type="HAMAP-Rule" id="MF_00601"/>
    </source>
</evidence>
<keyword evidence="3 5" id="KW-0170">Cobalt</keyword>
<evidence type="ECO:0000313" key="6">
    <source>
        <dbReference type="EMBL" id="TYP75613.1"/>
    </source>
</evidence>
<sequence length="238" mass="25925">MTWQPKSAELLRRLQRSTPARIGVGRAGSRPTTAELLKLRLDHAAAVDAVYSEVPDELLADMGWFAVDTSSGDKETYLKRPDLGRKLTAEAEAVLRSRCAMRPQVQIVVSGGLSAQAIEANIRDIYPALLDSLRVLGLTWGTTFYVRNGRVACMDAIGELLWPEVMVLLIGERPGLASADSMSAYMGYNPRLGALESDRNVISNIHKRGTPPVEAGAHIGTVLQAMLDQRTSGTKLRI</sequence>
<keyword evidence="7" id="KW-1185">Reference proteome</keyword>
<keyword evidence="4 5" id="KW-1283">Bacterial microcompartment</keyword>
<dbReference type="GO" id="GO:0031471">
    <property type="term" value="C:ethanolamine degradation polyhedral organelle"/>
    <property type="evidence" value="ECO:0007669"/>
    <property type="project" value="UniProtKB-UniRule"/>
</dbReference>
<dbReference type="Gene3D" id="1.10.30.40">
    <property type="entry name" value="Ethanolamine ammonia-lyase light chain (EutC), N-terminal domain"/>
    <property type="match status" value="1"/>
</dbReference>
<protein>
    <recommendedName>
        <fullName evidence="5">Ethanolamine ammonia-lyase small subunit</fullName>
        <shortName evidence="5">EAL small subunit</shortName>
        <ecNumber evidence="5">4.3.1.7</ecNumber>
    </recommendedName>
</protein>
<dbReference type="InterPro" id="IPR042255">
    <property type="entry name" value="EutC_N"/>
</dbReference>
<dbReference type="HAMAP" id="MF_00601">
    <property type="entry name" value="EutC"/>
    <property type="match status" value="1"/>
</dbReference>
<accession>A0A5S5CC83</accession>
<dbReference type="RefSeq" id="WP_148929534.1">
    <property type="nucleotide sequence ID" value="NZ_VNHS01000004.1"/>
</dbReference>
<dbReference type="NCBIfam" id="NF003971">
    <property type="entry name" value="PRK05465.1"/>
    <property type="match status" value="1"/>
</dbReference>